<comment type="subcellular location">
    <subcellularLocation>
        <location evidence="2">Membrane</location>
        <topology evidence="2">Single-pass membrane protein</topology>
    </subcellularLocation>
    <subcellularLocation>
        <location evidence="9">Plastid</location>
        <location evidence="9">Chloroplast thylakoid membrane</location>
        <topology evidence="9">Single-pass membrane protein</topology>
    </subcellularLocation>
</comment>
<dbReference type="Pfam" id="PF01701">
    <property type="entry name" value="PSI_PsaJ"/>
    <property type="match status" value="1"/>
</dbReference>
<dbReference type="HAMAP" id="MF_00522">
    <property type="entry name" value="PSI_PsaJ"/>
    <property type="match status" value="1"/>
</dbReference>
<keyword evidence="9" id="KW-0602">Photosynthesis</keyword>
<sequence length="77" mass="9354">MVCFQKFPRKKKKEKKTLVSFFFFFLKKNYKKKIKKRKNLMKYFTTYLSTAPVIALIWFTFTAGLLIEANRFFPDPL</sequence>
<dbReference type="RefSeq" id="YP_009105034.1">
    <property type="nucleotide sequence ID" value="NC_025527.1"/>
</dbReference>
<keyword evidence="6 9" id="KW-1133">Transmembrane helix</keyword>
<dbReference type="GO" id="GO:0009522">
    <property type="term" value="C:photosystem I"/>
    <property type="evidence" value="ECO:0007669"/>
    <property type="project" value="UniProtKB-KW"/>
</dbReference>
<protein>
    <recommendedName>
        <fullName evidence="4 9">Photosystem I reaction center subunit IX</fullName>
    </recommendedName>
    <alternativeName>
        <fullName evidence="8 9">PSI-J</fullName>
    </alternativeName>
</protein>
<evidence type="ECO:0000256" key="4">
    <source>
        <dbReference type="ARBA" id="ARBA00019868"/>
    </source>
</evidence>
<keyword evidence="5 9" id="KW-0812">Transmembrane</keyword>
<name>A0A097KKE0_9CHLO</name>
<comment type="similarity">
    <text evidence="3 9">Belongs to the PsaJ family.</text>
</comment>
<dbReference type="PANTHER" id="PTHR36082:SF2">
    <property type="entry name" value="PHOTOSYSTEM I REACTION CENTER SUBUNIT IX"/>
    <property type="match status" value="1"/>
</dbReference>
<evidence type="ECO:0000256" key="9">
    <source>
        <dbReference type="HAMAP-Rule" id="MF_00522"/>
    </source>
</evidence>
<dbReference type="GO" id="GO:0015979">
    <property type="term" value="P:photosynthesis"/>
    <property type="evidence" value="ECO:0007669"/>
    <property type="project" value="UniProtKB-UniRule"/>
</dbReference>
<evidence type="ECO:0000313" key="11">
    <source>
        <dbReference type="EMBL" id="AIT93660.1"/>
    </source>
</evidence>
<evidence type="ECO:0000256" key="8">
    <source>
        <dbReference type="ARBA" id="ARBA00033429"/>
    </source>
</evidence>
<evidence type="ECO:0000256" key="5">
    <source>
        <dbReference type="ARBA" id="ARBA00022692"/>
    </source>
</evidence>
<keyword evidence="7 9" id="KW-0472">Membrane</keyword>
<dbReference type="GO" id="GO:0009535">
    <property type="term" value="C:chloroplast thylakoid membrane"/>
    <property type="evidence" value="ECO:0007669"/>
    <property type="project" value="UniProtKB-SubCell"/>
</dbReference>
<keyword evidence="9" id="KW-0793">Thylakoid</keyword>
<dbReference type="GeneID" id="22158658"/>
<dbReference type="InterPro" id="IPR002615">
    <property type="entry name" value="PSI_PsaJ"/>
</dbReference>
<organism evidence="11">
    <name type="scientific">Stichococcus bacillaris</name>
    <dbReference type="NCBI Taxonomy" id="37433"/>
    <lineage>
        <taxon>Eukaryota</taxon>
        <taxon>Viridiplantae</taxon>
        <taxon>Chlorophyta</taxon>
        <taxon>core chlorophytes</taxon>
        <taxon>Trebouxiophyceae</taxon>
        <taxon>Prasiolales</taxon>
        <taxon>Stichococcaceae</taxon>
        <taxon>Stichococcus</taxon>
    </lineage>
</organism>
<comment type="function">
    <text evidence="1 9">May help in the organization of the PsaE and PsaF subunits.</text>
</comment>
<dbReference type="AlphaFoldDB" id="A0A097KKE0"/>
<reference evidence="11" key="1">
    <citation type="journal article" date="2014" name="BMC Evol. Biol.">
        <title>Chloroplast phylogenomic analysis resolves deep-level relationships within the green algal class Trebouxiophyceae.</title>
        <authorList>
            <person name="Lemieux C."/>
            <person name="Otis C."/>
            <person name="Turmel M."/>
        </authorList>
    </citation>
    <scope>NUCLEOTIDE SEQUENCE</scope>
</reference>
<dbReference type="EMBL" id="KM462864">
    <property type="protein sequence ID" value="AIT93660.1"/>
    <property type="molecule type" value="Genomic_DNA"/>
</dbReference>
<evidence type="ECO:0000256" key="3">
    <source>
        <dbReference type="ARBA" id="ARBA00006318"/>
    </source>
</evidence>
<evidence type="ECO:0000256" key="2">
    <source>
        <dbReference type="ARBA" id="ARBA00004167"/>
    </source>
</evidence>
<evidence type="ECO:0000256" key="10">
    <source>
        <dbReference type="SAM" id="Phobius"/>
    </source>
</evidence>
<keyword evidence="11" id="KW-0934">Plastid</keyword>
<dbReference type="SUPFAM" id="SSF81544">
    <property type="entry name" value="Subunit IX of photosystem I reaction centre, PsaJ"/>
    <property type="match status" value="1"/>
</dbReference>
<feature type="transmembrane region" description="Helical" evidence="10">
    <location>
        <begin position="47"/>
        <end position="67"/>
    </location>
</feature>
<evidence type="ECO:0000256" key="7">
    <source>
        <dbReference type="ARBA" id="ARBA00023136"/>
    </source>
</evidence>
<proteinExistence type="inferred from homology"/>
<keyword evidence="11" id="KW-0150">Chloroplast</keyword>
<geneLocation type="chloroplast" evidence="11"/>
<dbReference type="PANTHER" id="PTHR36082">
    <property type="match status" value="1"/>
</dbReference>
<dbReference type="InterPro" id="IPR036062">
    <property type="entry name" value="PSI_PsaJ_sf"/>
</dbReference>
<gene>
    <name evidence="9 11" type="primary">psaJ</name>
</gene>
<keyword evidence="9" id="KW-0603">Photosystem I</keyword>
<accession>A0A097KKE0</accession>
<evidence type="ECO:0000256" key="6">
    <source>
        <dbReference type="ARBA" id="ARBA00022989"/>
    </source>
</evidence>
<dbReference type="Gene3D" id="1.20.5.510">
    <property type="entry name" value="Single helix bin"/>
    <property type="match status" value="1"/>
</dbReference>
<evidence type="ECO:0000256" key="1">
    <source>
        <dbReference type="ARBA" id="ARBA00002115"/>
    </source>
</evidence>